<dbReference type="PANTHER" id="PTHR10204:SF34">
    <property type="entry name" value="NAD(P)H DEHYDROGENASE [QUINONE] 1 ISOFORM 1"/>
    <property type="match status" value="1"/>
</dbReference>
<comment type="similarity">
    <text evidence="1">Belongs to the NAD(P)H dehydrogenase (quinone) family.</text>
</comment>
<evidence type="ECO:0000313" key="5">
    <source>
        <dbReference type="Proteomes" id="UP000006892"/>
    </source>
</evidence>
<reference evidence="4" key="1">
    <citation type="journal article" date="2010" name="PLoS Genet.">
        <title>The genome of a pathogenic rhodococcus: cooptive virulence underpinned by key gene acquisitions.</title>
        <authorList>
            <person name="Letek M."/>
            <person name="Gonzalez P."/>
            <person name="Macarthur I."/>
            <person name="Rodriguez H."/>
            <person name="Freeman T.C."/>
            <person name="Valero-Rello A."/>
            <person name="Blanco M."/>
            <person name="Buckley T."/>
            <person name="Cherevach I."/>
            <person name="Fahey R."/>
            <person name="Hapeshi A."/>
            <person name="Holdstock J."/>
            <person name="Leadon D."/>
            <person name="Navas J."/>
            <person name="Ocampo A."/>
            <person name="Quail M.A."/>
            <person name="Sanders M."/>
            <person name="Scortti M.M."/>
            <person name="Prescott J.F."/>
            <person name="Fogarty U."/>
            <person name="Meijer W.G."/>
            <person name="Parkhill J."/>
            <person name="Bentley S.D."/>
            <person name="Vazquez-Boland J.A."/>
        </authorList>
    </citation>
    <scope>NUCLEOTIDE SEQUENCE [LARGE SCALE GENOMIC DNA]</scope>
    <source>
        <strain evidence="4 5">103S</strain>
    </source>
</reference>
<evidence type="ECO:0000256" key="1">
    <source>
        <dbReference type="ARBA" id="ARBA00006252"/>
    </source>
</evidence>
<gene>
    <name evidence="4" type="ordered locus">REQ_26950</name>
</gene>
<keyword evidence="2" id="KW-0560">Oxidoreductase</keyword>
<dbReference type="InterPro" id="IPR003680">
    <property type="entry name" value="Flavodoxin_fold"/>
</dbReference>
<proteinExistence type="inferred from homology"/>
<dbReference type="InterPro" id="IPR029039">
    <property type="entry name" value="Flavoprotein-like_sf"/>
</dbReference>
<dbReference type="Gene3D" id="3.40.50.360">
    <property type="match status" value="1"/>
</dbReference>
<name>A0A3S5Y846_RHOH1</name>
<evidence type="ECO:0000259" key="3">
    <source>
        <dbReference type="Pfam" id="PF02525"/>
    </source>
</evidence>
<dbReference type="GO" id="GO:0005829">
    <property type="term" value="C:cytosol"/>
    <property type="evidence" value="ECO:0007669"/>
    <property type="project" value="TreeGrafter"/>
</dbReference>
<protein>
    <submittedName>
        <fullName evidence="4">NAD(P)H dehydrogenase (Quinone)</fullName>
    </submittedName>
</protein>
<dbReference type="Pfam" id="PF02525">
    <property type="entry name" value="Flavodoxin_2"/>
    <property type="match status" value="1"/>
</dbReference>
<dbReference type="RefSeq" id="WP_013416301.1">
    <property type="nucleotide sequence ID" value="NC_014659.1"/>
</dbReference>
<dbReference type="GO" id="GO:0003955">
    <property type="term" value="F:NAD(P)H dehydrogenase (quinone) activity"/>
    <property type="evidence" value="ECO:0007669"/>
    <property type="project" value="TreeGrafter"/>
</dbReference>
<dbReference type="KEGG" id="req:REQ_26950"/>
<feature type="domain" description="Flavodoxin-like fold" evidence="3">
    <location>
        <begin position="3"/>
        <end position="147"/>
    </location>
</feature>
<evidence type="ECO:0000313" key="4">
    <source>
        <dbReference type="EMBL" id="CBH48719.1"/>
    </source>
</evidence>
<sequence>MSHVMLLLAHPRPDSYCHAIADRIRTVLTDAGADVRFHDLYAEQFDPIVSAEEVYTTGESVEAYLARESDTVVGRHRAELREARGLVVVHPNWWGKPPAILAGWMDRVVVPGVVYRLPNATGEPESLVTIERMLVVNTSDTTAEREEAVFGDPLEAIWGRCLAPYLDGPSFVRHVLRPVTDATPKQRTVWLDDVAETTRTLFER</sequence>
<dbReference type="PANTHER" id="PTHR10204">
    <property type="entry name" value="NAD P H OXIDOREDUCTASE-RELATED"/>
    <property type="match status" value="1"/>
</dbReference>
<dbReference type="InterPro" id="IPR051545">
    <property type="entry name" value="NAD(P)H_dehydrogenase_qn"/>
</dbReference>
<dbReference type="EMBL" id="FN563149">
    <property type="protein sequence ID" value="CBH48719.1"/>
    <property type="molecule type" value="Genomic_DNA"/>
</dbReference>
<organism evidence="4">
    <name type="scientific">Rhodococcus hoagii (strain 103S)</name>
    <name type="common">Rhodococcus equi</name>
    <dbReference type="NCBI Taxonomy" id="685727"/>
    <lineage>
        <taxon>Bacteria</taxon>
        <taxon>Bacillati</taxon>
        <taxon>Actinomycetota</taxon>
        <taxon>Actinomycetes</taxon>
        <taxon>Mycobacteriales</taxon>
        <taxon>Nocardiaceae</taxon>
        <taxon>Prescottella</taxon>
    </lineage>
</organism>
<accession>A0A3S5Y846</accession>
<evidence type="ECO:0000256" key="2">
    <source>
        <dbReference type="ARBA" id="ARBA00023002"/>
    </source>
</evidence>
<dbReference type="Proteomes" id="UP001154400">
    <property type="component" value="Chromosome"/>
</dbReference>
<dbReference type="SUPFAM" id="SSF52218">
    <property type="entry name" value="Flavoproteins"/>
    <property type="match status" value="1"/>
</dbReference>
<dbReference type="AlphaFoldDB" id="A0A3S5Y846"/>